<evidence type="ECO:0000313" key="8">
    <source>
        <dbReference type="EMBL" id="CAB4760814.1"/>
    </source>
</evidence>
<dbReference type="SUPFAM" id="SSF141523">
    <property type="entry name" value="L,D-transpeptidase catalytic domain-like"/>
    <property type="match status" value="1"/>
</dbReference>
<accession>A0A6J6UNJ3</accession>
<organism evidence="8">
    <name type="scientific">freshwater metagenome</name>
    <dbReference type="NCBI Taxonomy" id="449393"/>
    <lineage>
        <taxon>unclassified sequences</taxon>
        <taxon>metagenomes</taxon>
        <taxon>ecological metagenomes</taxon>
    </lineage>
</organism>
<evidence type="ECO:0000259" key="6">
    <source>
        <dbReference type="PROSITE" id="PS52029"/>
    </source>
</evidence>
<evidence type="ECO:0000256" key="4">
    <source>
        <dbReference type="ARBA" id="ARBA00022984"/>
    </source>
</evidence>
<keyword evidence="3" id="KW-0133">Cell shape</keyword>
<evidence type="ECO:0000313" key="9">
    <source>
        <dbReference type="EMBL" id="CAB5057961.1"/>
    </source>
</evidence>
<dbReference type="InterPro" id="IPR005490">
    <property type="entry name" value="LD_TPept_cat_dom"/>
</dbReference>
<dbReference type="Pfam" id="PF03734">
    <property type="entry name" value="YkuD"/>
    <property type="match status" value="1"/>
</dbReference>
<dbReference type="GO" id="GO:0071972">
    <property type="term" value="F:peptidoglycan L,D-transpeptidase activity"/>
    <property type="evidence" value="ECO:0007669"/>
    <property type="project" value="TreeGrafter"/>
</dbReference>
<evidence type="ECO:0000256" key="5">
    <source>
        <dbReference type="ARBA" id="ARBA00023316"/>
    </source>
</evidence>
<keyword evidence="5" id="KW-0961">Cell wall biogenesis/degradation</keyword>
<comment type="pathway">
    <text evidence="1">Cell wall biogenesis; peptidoglycan biosynthesis.</text>
</comment>
<dbReference type="EMBL" id="CAEZXA010000114">
    <property type="protein sequence ID" value="CAB4680962.1"/>
    <property type="molecule type" value="Genomic_DNA"/>
</dbReference>
<reference evidence="8" key="1">
    <citation type="submission" date="2020-05" db="EMBL/GenBank/DDBJ databases">
        <authorList>
            <person name="Chiriac C."/>
            <person name="Salcher M."/>
            <person name="Ghai R."/>
            <person name="Kavagutti S V."/>
        </authorList>
    </citation>
    <scope>NUCLEOTIDE SEQUENCE</scope>
</reference>
<dbReference type="GO" id="GO:0016740">
    <property type="term" value="F:transferase activity"/>
    <property type="evidence" value="ECO:0007669"/>
    <property type="project" value="UniProtKB-KW"/>
</dbReference>
<dbReference type="PROSITE" id="PS52029">
    <property type="entry name" value="LD_TPASE"/>
    <property type="match status" value="1"/>
</dbReference>
<dbReference type="Gene3D" id="2.40.440.10">
    <property type="entry name" value="L,D-transpeptidase catalytic domain-like"/>
    <property type="match status" value="1"/>
</dbReference>
<evidence type="ECO:0000313" key="7">
    <source>
        <dbReference type="EMBL" id="CAB4680962.1"/>
    </source>
</evidence>
<proteinExistence type="predicted"/>
<keyword evidence="2" id="KW-0808">Transferase</keyword>
<dbReference type="UniPathway" id="UPA00219"/>
<evidence type="ECO:0000256" key="1">
    <source>
        <dbReference type="ARBA" id="ARBA00004752"/>
    </source>
</evidence>
<dbReference type="EMBL" id="CAEZZL010000038">
    <property type="protein sequence ID" value="CAB4760814.1"/>
    <property type="molecule type" value="Genomic_DNA"/>
</dbReference>
<dbReference type="GO" id="GO:0071555">
    <property type="term" value="P:cell wall organization"/>
    <property type="evidence" value="ECO:0007669"/>
    <property type="project" value="UniProtKB-KW"/>
</dbReference>
<dbReference type="EMBL" id="CAFBQH010000166">
    <property type="protein sequence ID" value="CAB5057961.1"/>
    <property type="molecule type" value="Genomic_DNA"/>
</dbReference>
<dbReference type="GO" id="GO:0008360">
    <property type="term" value="P:regulation of cell shape"/>
    <property type="evidence" value="ECO:0007669"/>
    <property type="project" value="UniProtKB-KW"/>
</dbReference>
<gene>
    <name evidence="7" type="ORF">UFOPK2334_01168</name>
    <name evidence="8" type="ORF">UFOPK2870_00640</name>
    <name evidence="9" type="ORF">UFOPK4293_01682</name>
</gene>
<evidence type="ECO:0000256" key="3">
    <source>
        <dbReference type="ARBA" id="ARBA00022960"/>
    </source>
</evidence>
<protein>
    <submittedName>
        <fullName evidence="8">Unannotated protein</fullName>
    </submittedName>
</protein>
<dbReference type="GO" id="GO:0018104">
    <property type="term" value="P:peptidoglycan-protein cross-linking"/>
    <property type="evidence" value="ECO:0007669"/>
    <property type="project" value="TreeGrafter"/>
</dbReference>
<keyword evidence="4" id="KW-0573">Peptidoglycan synthesis</keyword>
<dbReference type="CDD" id="cd16913">
    <property type="entry name" value="YkuD_like"/>
    <property type="match status" value="1"/>
</dbReference>
<feature type="domain" description="L,D-TPase catalytic" evidence="6">
    <location>
        <begin position="74"/>
        <end position="201"/>
    </location>
</feature>
<name>A0A6J6UNJ3_9ZZZZ</name>
<dbReference type="PANTHER" id="PTHR30582">
    <property type="entry name" value="L,D-TRANSPEPTIDASE"/>
    <property type="match status" value="1"/>
</dbReference>
<sequence length="205" mass="22342">MKLPLRIASFALAACVLAPTALARAEGSDTTTPDTIAPVDTTAPVEITTTTIPVTTSTTVPPLSRPRRGPAKIGFARVVLSEQRAYIYNTHRRLITTIPVSTGLENSTPVGTFKVFSRSAQAYYTPSPNERMRWMTRFTKGRQGGNIGFHGIPYKVTKSGEIPFPTPLGEAPSSHGCIRVRVADAKWLFENMKIGTVVTVVRSRR</sequence>
<dbReference type="PANTHER" id="PTHR30582:SF2">
    <property type="entry name" value="L,D-TRANSPEPTIDASE YCIB-RELATED"/>
    <property type="match status" value="1"/>
</dbReference>
<dbReference type="InterPro" id="IPR050979">
    <property type="entry name" value="LD-transpeptidase"/>
</dbReference>
<dbReference type="GO" id="GO:0005576">
    <property type="term" value="C:extracellular region"/>
    <property type="evidence" value="ECO:0007669"/>
    <property type="project" value="TreeGrafter"/>
</dbReference>
<evidence type="ECO:0000256" key="2">
    <source>
        <dbReference type="ARBA" id="ARBA00022679"/>
    </source>
</evidence>
<dbReference type="InterPro" id="IPR038063">
    <property type="entry name" value="Transpep_catalytic_dom"/>
</dbReference>
<dbReference type="AlphaFoldDB" id="A0A6J6UNJ3"/>